<dbReference type="Pfam" id="PF05069">
    <property type="entry name" value="Phage_tail_S"/>
    <property type="match status" value="1"/>
</dbReference>
<protein>
    <submittedName>
        <fullName evidence="1">Virion morphogenesis protein</fullName>
    </submittedName>
</protein>
<proteinExistence type="predicted"/>
<accession>A0A8S5MNM6</accession>
<sequence>MTADALNLYIKNIDEYIAKLSPTELRRLKSDIGKVVLKANRQRIRANVEPEGNAMKPRAGHDEEGRKLKDGERLKVGQRFVYLSGKHAGRIRQFKNIKTAASAAKKSRANTAAYDPQYEWGYELETRGVSKFNRDYIRVLDGKPTKERLKTRMFTKISRAKYLQSKIDSMGVAIKFVSGLTAYIAAAHQSGEDNRPERHLLGFSDDDLEVIENLVISHMAAHE</sequence>
<name>A0A8S5MNM6_9CAUD</name>
<dbReference type="EMBL" id="BK014940">
    <property type="protein sequence ID" value="DAD83671.1"/>
    <property type="molecule type" value="Genomic_DNA"/>
</dbReference>
<organism evidence="1">
    <name type="scientific">Myoviridae sp. ctPSW2</name>
    <dbReference type="NCBI Taxonomy" id="2826648"/>
    <lineage>
        <taxon>Viruses</taxon>
        <taxon>Duplodnaviria</taxon>
        <taxon>Heunggongvirae</taxon>
        <taxon>Uroviricota</taxon>
        <taxon>Caudoviricetes</taxon>
    </lineage>
</organism>
<dbReference type="InterPro" id="IPR006522">
    <property type="entry name" value="Phage_virion_morphogenesis"/>
</dbReference>
<evidence type="ECO:0000313" key="1">
    <source>
        <dbReference type="EMBL" id="DAD83671.1"/>
    </source>
</evidence>
<reference evidence="1" key="1">
    <citation type="journal article" date="2021" name="Proc. Natl. Acad. Sci. U.S.A.">
        <title>A Catalog of Tens of Thousands of Viruses from Human Metagenomes Reveals Hidden Associations with Chronic Diseases.</title>
        <authorList>
            <person name="Tisza M.J."/>
            <person name="Buck C.B."/>
        </authorList>
    </citation>
    <scope>NUCLEOTIDE SEQUENCE</scope>
    <source>
        <strain evidence="1">CtPSW2</strain>
    </source>
</reference>